<dbReference type="Pfam" id="PF01094">
    <property type="entry name" value="ANF_receptor"/>
    <property type="match status" value="1"/>
</dbReference>
<keyword evidence="6" id="KW-0675">Receptor</keyword>
<reference evidence="12" key="1">
    <citation type="submission" date="2025-08" db="UniProtKB">
        <authorList>
            <consortium name="RefSeq"/>
        </authorList>
    </citation>
    <scope>IDENTIFICATION</scope>
</reference>
<feature type="transmembrane region" description="Helical" evidence="9">
    <location>
        <begin position="257"/>
        <end position="281"/>
    </location>
</feature>
<keyword evidence="3 9" id="KW-1133">Transmembrane helix</keyword>
<dbReference type="KEGG" id="aplc:110975544"/>
<dbReference type="SUPFAM" id="SSF53822">
    <property type="entry name" value="Periplasmic binding protein-like I"/>
    <property type="match status" value="1"/>
</dbReference>
<feature type="domain" description="G-protein coupled receptors family 3 profile" evidence="10">
    <location>
        <begin position="186"/>
        <end position="450"/>
    </location>
</feature>
<dbReference type="PRINTS" id="PR01176">
    <property type="entry name" value="GABABRECEPTR"/>
</dbReference>
<dbReference type="Proteomes" id="UP000694845">
    <property type="component" value="Unplaced"/>
</dbReference>
<feature type="transmembrane region" description="Helical" evidence="9">
    <location>
        <begin position="220"/>
        <end position="237"/>
    </location>
</feature>
<protein>
    <submittedName>
        <fullName evidence="12">Gamma-aminobutyric acid type B receptor subunit 2-like</fullName>
    </submittedName>
</protein>
<feature type="transmembrane region" description="Helical" evidence="9">
    <location>
        <begin position="177"/>
        <end position="200"/>
    </location>
</feature>
<evidence type="ECO:0000256" key="9">
    <source>
        <dbReference type="SAM" id="Phobius"/>
    </source>
</evidence>
<keyword evidence="11" id="KW-1185">Reference proteome</keyword>
<dbReference type="InterPro" id="IPR028082">
    <property type="entry name" value="Peripla_BP_I"/>
</dbReference>
<dbReference type="PANTHER" id="PTHR10519:SF79">
    <property type="entry name" value="RECEPTOR LIGAND BINDING REGION DOMAIN-CONTAINING PROTEIN"/>
    <property type="match status" value="1"/>
</dbReference>
<dbReference type="InterPro" id="IPR001828">
    <property type="entry name" value="ANF_lig-bd_rcpt"/>
</dbReference>
<sequence>MQQPPWEDRRTCIITCSTHFRLYLYHGTPAEFRRELADDVGYNISVNDRGSVAVGYDGVWALALALEAAQATLLRRLDSYQYGDEEYAMAVGRGIRELSFAGMSGPVQFSEGGDRMGDLLIEQNIDGVEVIVGIYSNIQDEITWNIPTEQLWYYSGGEPPFDSDVTETIELLQSIPVGILAAMSVLAALGMALAVMFLVFNVWKRNERQIKMSSPKVNNIIAIGILSAYLGVVLLGIDKSVVDEKALLVICRTRSWIIPVAFTLAFGGMFTKMWRVYSIVIANKTKRKVIKDYYLFGIIAVLLLVDFAILVPWQIIDPIHIEEDRAHIAQTVEDLEHHQQRVELRVICTSNNNTIWTLIIVIYKAFVVVFGAFLAWSTRNVKVSGLNDSHYVGLSIYNTVICCVVAAALSFFNASSPGVTFALVSGFMLFCITLSLCMLLFPKVIAVYRKNAVGDETFTGLKIGTTMVPTICHKAAQGGDIPTTSTHRTENQHN</sequence>
<dbReference type="InterPro" id="IPR017978">
    <property type="entry name" value="GPCR_3_C"/>
</dbReference>
<dbReference type="Gene3D" id="3.40.50.2300">
    <property type="match status" value="2"/>
</dbReference>
<dbReference type="AlphaFoldDB" id="A0A8B7XSH1"/>
<dbReference type="PROSITE" id="PS50259">
    <property type="entry name" value="G_PROTEIN_RECEP_F3_4"/>
    <property type="match status" value="1"/>
</dbReference>
<feature type="transmembrane region" description="Helical" evidence="9">
    <location>
        <begin position="389"/>
        <end position="412"/>
    </location>
</feature>
<name>A0A8B7XSH1_ACAPL</name>
<keyword evidence="2 9" id="KW-0812">Transmembrane</keyword>
<evidence type="ECO:0000256" key="1">
    <source>
        <dbReference type="ARBA" id="ARBA00004141"/>
    </source>
</evidence>
<keyword evidence="8" id="KW-0807">Transducer</keyword>
<evidence type="ECO:0000259" key="10">
    <source>
        <dbReference type="PROSITE" id="PS50259"/>
    </source>
</evidence>
<comment type="subcellular location">
    <subcellularLocation>
        <location evidence="1">Membrane</location>
        <topology evidence="1">Multi-pass membrane protein</topology>
    </subcellularLocation>
</comment>
<keyword evidence="7" id="KW-0325">Glycoprotein</keyword>
<evidence type="ECO:0000313" key="12">
    <source>
        <dbReference type="RefSeq" id="XP_022083809.1"/>
    </source>
</evidence>
<keyword evidence="5 9" id="KW-0472">Membrane</keyword>
<dbReference type="GO" id="GO:0004965">
    <property type="term" value="F:G protein-coupled GABA receptor activity"/>
    <property type="evidence" value="ECO:0007669"/>
    <property type="project" value="InterPro"/>
</dbReference>
<dbReference type="GO" id="GO:0038039">
    <property type="term" value="C:G protein-coupled receptor heterodimeric complex"/>
    <property type="evidence" value="ECO:0007669"/>
    <property type="project" value="TreeGrafter"/>
</dbReference>
<dbReference type="Pfam" id="PF00003">
    <property type="entry name" value="7tm_3"/>
    <property type="match status" value="1"/>
</dbReference>
<evidence type="ECO:0000313" key="11">
    <source>
        <dbReference type="Proteomes" id="UP000694845"/>
    </source>
</evidence>
<dbReference type="PRINTS" id="PR01177">
    <property type="entry name" value="GABAB1RECPTR"/>
</dbReference>
<keyword evidence="4" id="KW-0297">G-protein coupled receptor</keyword>
<gene>
    <name evidence="12" type="primary">LOC110975544</name>
</gene>
<dbReference type="CDD" id="cd15047">
    <property type="entry name" value="7tmC_GABA-B-like"/>
    <property type="match status" value="1"/>
</dbReference>
<evidence type="ECO:0000256" key="4">
    <source>
        <dbReference type="ARBA" id="ARBA00023040"/>
    </source>
</evidence>
<evidence type="ECO:0000256" key="3">
    <source>
        <dbReference type="ARBA" id="ARBA00022989"/>
    </source>
</evidence>
<dbReference type="OMA" id="ANILCKA"/>
<accession>A0A8B7XSH1</accession>
<feature type="transmembrane region" description="Helical" evidence="9">
    <location>
        <begin position="418"/>
        <end position="441"/>
    </location>
</feature>
<evidence type="ECO:0000256" key="2">
    <source>
        <dbReference type="ARBA" id="ARBA00022692"/>
    </source>
</evidence>
<dbReference type="PANTHER" id="PTHR10519">
    <property type="entry name" value="GABA-B RECEPTOR"/>
    <property type="match status" value="1"/>
</dbReference>
<dbReference type="OrthoDB" id="2150267at2759"/>
<dbReference type="RefSeq" id="XP_022083809.1">
    <property type="nucleotide sequence ID" value="XM_022228117.1"/>
</dbReference>
<dbReference type="InterPro" id="IPR002455">
    <property type="entry name" value="GPCR3_GABA-B"/>
</dbReference>
<evidence type="ECO:0000256" key="8">
    <source>
        <dbReference type="ARBA" id="ARBA00023224"/>
    </source>
</evidence>
<feature type="transmembrane region" description="Helical" evidence="9">
    <location>
        <begin position="293"/>
        <end position="316"/>
    </location>
</feature>
<dbReference type="GeneID" id="110975544"/>
<evidence type="ECO:0000256" key="6">
    <source>
        <dbReference type="ARBA" id="ARBA00023170"/>
    </source>
</evidence>
<organism evidence="11 12">
    <name type="scientific">Acanthaster planci</name>
    <name type="common">Crown-of-thorns starfish</name>
    <dbReference type="NCBI Taxonomy" id="133434"/>
    <lineage>
        <taxon>Eukaryota</taxon>
        <taxon>Metazoa</taxon>
        <taxon>Echinodermata</taxon>
        <taxon>Eleutherozoa</taxon>
        <taxon>Asterozoa</taxon>
        <taxon>Asteroidea</taxon>
        <taxon>Valvatacea</taxon>
        <taxon>Valvatida</taxon>
        <taxon>Acanthasteridae</taxon>
        <taxon>Acanthaster</taxon>
    </lineage>
</organism>
<feature type="transmembrane region" description="Helical" evidence="9">
    <location>
        <begin position="355"/>
        <end position="377"/>
    </location>
</feature>
<evidence type="ECO:0000256" key="5">
    <source>
        <dbReference type="ARBA" id="ARBA00023136"/>
    </source>
</evidence>
<evidence type="ECO:0000256" key="7">
    <source>
        <dbReference type="ARBA" id="ARBA00023180"/>
    </source>
</evidence>
<proteinExistence type="predicted"/>
<dbReference type="GO" id="GO:0007214">
    <property type="term" value="P:gamma-aminobutyric acid signaling pathway"/>
    <property type="evidence" value="ECO:0007669"/>
    <property type="project" value="TreeGrafter"/>
</dbReference>